<evidence type="ECO:0000313" key="2">
    <source>
        <dbReference type="Proteomes" id="UP000823388"/>
    </source>
</evidence>
<reference evidence="1" key="1">
    <citation type="submission" date="2020-05" db="EMBL/GenBank/DDBJ databases">
        <title>WGS assembly of Panicum virgatum.</title>
        <authorList>
            <person name="Lovell J.T."/>
            <person name="Jenkins J."/>
            <person name="Shu S."/>
            <person name="Juenger T.E."/>
            <person name="Schmutz J."/>
        </authorList>
    </citation>
    <scope>NUCLEOTIDE SEQUENCE</scope>
    <source>
        <strain evidence="1">AP13</strain>
    </source>
</reference>
<dbReference type="AlphaFoldDB" id="A0A8T0T682"/>
<evidence type="ECO:0000313" key="1">
    <source>
        <dbReference type="EMBL" id="KAG2606540.1"/>
    </source>
</evidence>
<dbReference type="EMBL" id="CM029044">
    <property type="protein sequence ID" value="KAG2606540.1"/>
    <property type="molecule type" value="Genomic_DNA"/>
</dbReference>
<dbReference type="Proteomes" id="UP000823388">
    <property type="component" value="Chromosome 4N"/>
</dbReference>
<protein>
    <submittedName>
        <fullName evidence="1">Uncharacterized protein</fullName>
    </submittedName>
</protein>
<gene>
    <name evidence="1" type="ORF">PVAP13_4NG045977</name>
</gene>
<accession>A0A8T0T682</accession>
<keyword evidence="2" id="KW-1185">Reference proteome</keyword>
<sequence>MFPWQCIGLRWASKIWICCWIYFQIRTMLSGDPLVLCFLVEHLMDLLIWCCSKLPHLKNPVGKYASLYMEHILGYAPVKQRKRREDEGDMLMPASMP</sequence>
<comment type="caution">
    <text evidence="1">The sequence shown here is derived from an EMBL/GenBank/DDBJ whole genome shotgun (WGS) entry which is preliminary data.</text>
</comment>
<proteinExistence type="predicted"/>
<name>A0A8T0T682_PANVG</name>
<organism evidence="1 2">
    <name type="scientific">Panicum virgatum</name>
    <name type="common">Blackwell switchgrass</name>
    <dbReference type="NCBI Taxonomy" id="38727"/>
    <lineage>
        <taxon>Eukaryota</taxon>
        <taxon>Viridiplantae</taxon>
        <taxon>Streptophyta</taxon>
        <taxon>Embryophyta</taxon>
        <taxon>Tracheophyta</taxon>
        <taxon>Spermatophyta</taxon>
        <taxon>Magnoliopsida</taxon>
        <taxon>Liliopsida</taxon>
        <taxon>Poales</taxon>
        <taxon>Poaceae</taxon>
        <taxon>PACMAD clade</taxon>
        <taxon>Panicoideae</taxon>
        <taxon>Panicodae</taxon>
        <taxon>Paniceae</taxon>
        <taxon>Panicinae</taxon>
        <taxon>Panicum</taxon>
        <taxon>Panicum sect. Hiantes</taxon>
    </lineage>
</organism>